<dbReference type="SUPFAM" id="SSF53335">
    <property type="entry name" value="S-adenosyl-L-methionine-dependent methyltransferases"/>
    <property type="match status" value="1"/>
</dbReference>
<evidence type="ECO:0000313" key="2">
    <source>
        <dbReference type="Proteomes" id="UP000221734"/>
    </source>
</evidence>
<sequence length="318" mass="35554">MIDSTCIENVSCPLGCPRNDNIVLIGRDLLHDLPGEFAVVKCFECGLMRTNPRPSPDSIGFYYPDDYGPYLGTRVQQAKPKQASSIKKLLRPLVKWFFNFNVASLPPLAPGRLLEVGCASGVFLHHMAGQGWQVEGIEFSEKAAQAAAQHGYHVHAGPLETAPKPDEPFDLVVGWMVLEHLHDPIGGLKKLREWTKPGAWLVLSVPNSASLEFRLFKEKWYALQLPNHLHHFTPETLGRVLQAGGWTMEKIHHHRVLSNLIASTGYLLRGKGYAGLGQKLISFPERAGRWSYALYPLAWFLSVFGQTGRMTIWARVNP</sequence>
<protein>
    <recommendedName>
        <fullName evidence="3">3-demethylubiquinol 3-O-methyltransferase</fullName>
    </recommendedName>
</protein>
<dbReference type="CDD" id="cd02440">
    <property type="entry name" value="AdoMet_MTases"/>
    <property type="match status" value="1"/>
</dbReference>
<dbReference type="EMBL" id="LT934425">
    <property type="protein sequence ID" value="SOH03412.1"/>
    <property type="molecule type" value="Genomic_DNA"/>
</dbReference>
<dbReference type="Gene3D" id="3.40.50.150">
    <property type="entry name" value="Vaccinia Virus protein VP39"/>
    <property type="match status" value="1"/>
</dbReference>
<reference evidence="2" key="1">
    <citation type="submission" date="2017-10" db="EMBL/GenBank/DDBJ databases">
        <authorList>
            <person name="Frank J."/>
        </authorList>
    </citation>
    <scope>NUCLEOTIDE SEQUENCE [LARGE SCALE GENOMIC DNA]</scope>
</reference>
<evidence type="ECO:0008006" key="3">
    <source>
        <dbReference type="Google" id="ProtNLM"/>
    </source>
</evidence>
<organism evidence="1 2">
    <name type="scientific">Kuenenia stuttgartiensis</name>
    <dbReference type="NCBI Taxonomy" id="174633"/>
    <lineage>
        <taxon>Bacteria</taxon>
        <taxon>Pseudomonadati</taxon>
        <taxon>Planctomycetota</taxon>
        <taxon>Candidatus Brocadiia</taxon>
        <taxon>Candidatus Brocadiales</taxon>
        <taxon>Candidatus Brocadiaceae</taxon>
        <taxon>Candidatus Kuenenia</taxon>
    </lineage>
</organism>
<gene>
    <name evidence="1" type="primary">coq3_2</name>
    <name evidence="1" type="ORF">KSMBR1_0901</name>
</gene>
<dbReference type="InterPro" id="IPR029063">
    <property type="entry name" value="SAM-dependent_MTases_sf"/>
</dbReference>
<accession>A0A2C9CCI6</accession>
<dbReference type="PANTHER" id="PTHR43861">
    <property type="entry name" value="TRANS-ACONITATE 2-METHYLTRANSFERASE-RELATED"/>
    <property type="match status" value="1"/>
</dbReference>
<proteinExistence type="predicted"/>
<evidence type="ECO:0000313" key="1">
    <source>
        <dbReference type="EMBL" id="SOH03412.1"/>
    </source>
</evidence>
<dbReference type="AlphaFoldDB" id="A0A2C9CCI6"/>
<name>A0A2C9CCI6_KUEST</name>
<dbReference type="Proteomes" id="UP000221734">
    <property type="component" value="Chromosome Kuenenia_stuttgartiensis_MBR1"/>
</dbReference>
<dbReference type="RefSeq" id="WP_099324256.1">
    <property type="nucleotide sequence ID" value="NZ_LT934425.1"/>
</dbReference>
<keyword evidence="2" id="KW-1185">Reference proteome</keyword>
<dbReference type="Pfam" id="PF13489">
    <property type="entry name" value="Methyltransf_23"/>
    <property type="match status" value="1"/>
</dbReference>
<dbReference type="OrthoDB" id="2577067at2"/>
<dbReference type="KEGG" id="kst:KSMBR1_0901"/>